<evidence type="ECO:0000313" key="13">
    <source>
        <dbReference type="EMBL" id="XCI79930.1"/>
    </source>
</evidence>
<evidence type="ECO:0000256" key="3">
    <source>
        <dbReference type="ARBA" id="ARBA00022553"/>
    </source>
</evidence>
<evidence type="ECO:0000313" key="12">
    <source>
        <dbReference type="EMBL" id="MCI2261426.1"/>
    </source>
</evidence>
<dbReference type="KEGG" id="xin:Q7W82_16895"/>
<dbReference type="CDD" id="cd00082">
    <property type="entry name" value="HisKA"/>
    <property type="match status" value="1"/>
</dbReference>
<keyword evidence="9" id="KW-0732">Signal</keyword>
<dbReference type="EMBL" id="JAKJPQ010000005">
    <property type="protein sequence ID" value="MCI2261426.1"/>
    <property type="molecule type" value="Genomic_DNA"/>
</dbReference>
<keyword evidence="4" id="KW-0808">Transferase</keyword>
<reference evidence="12" key="2">
    <citation type="submission" date="2022-01" db="EMBL/GenBank/DDBJ databases">
        <authorList>
            <person name="Rana R."/>
            <person name="Patil P.B."/>
        </authorList>
    </citation>
    <scope>NUCLEOTIDE SEQUENCE</scope>
    <source>
        <strain evidence="12">PPL560</strain>
    </source>
</reference>
<dbReference type="GO" id="GO:0009927">
    <property type="term" value="F:histidine phosphotransfer kinase activity"/>
    <property type="evidence" value="ECO:0007669"/>
    <property type="project" value="TreeGrafter"/>
</dbReference>
<organism evidence="13">
    <name type="scientific">Xanthomonas indica</name>
    <dbReference type="NCBI Taxonomy" id="2912242"/>
    <lineage>
        <taxon>Bacteria</taxon>
        <taxon>Pseudomonadati</taxon>
        <taxon>Pseudomonadota</taxon>
        <taxon>Gammaproteobacteria</taxon>
        <taxon>Lysobacterales</taxon>
        <taxon>Lysobacteraceae</taxon>
        <taxon>Xanthomonas</taxon>
    </lineage>
</organism>
<dbReference type="InterPro" id="IPR003661">
    <property type="entry name" value="HisK_dim/P_dom"/>
</dbReference>
<dbReference type="PANTHER" id="PTHR43047">
    <property type="entry name" value="TWO-COMPONENT HISTIDINE PROTEIN KINASE"/>
    <property type="match status" value="1"/>
</dbReference>
<dbReference type="InterPro" id="IPR001789">
    <property type="entry name" value="Sig_transdc_resp-reg_receiver"/>
</dbReference>
<dbReference type="InterPro" id="IPR004358">
    <property type="entry name" value="Sig_transdc_His_kin-like_C"/>
</dbReference>
<evidence type="ECO:0000313" key="14">
    <source>
        <dbReference type="Proteomes" id="UP001430647"/>
    </source>
</evidence>
<keyword evidence="13" id="KW-0547">Nucleotide-binding</keyword>
<dbReference type="InterPro" id="IPR003594">
    <property type="entry name" value="HATPase_dom"/>
</dbReference>
<feature type="signal peptide" evidence="9">
    <location>
        <begin position="1"/>
        <end position="31"/>
    </location>
</feature>
<feature type="domain" description="Response regulatory" evidence="11">
    <location>
        <begin position="1069"/>
        <end position="1183"/>
    </location>
</feature>
<dbReference type="FunFam" id="1.10.287.130:FF:000028">
    <property type="entry name" value="Hybrid signal transduction histidine kinase"/>
    <property type="match status" value="1"/>
</dbReference>
<dbReference type="Proteomes" id="UP001430647">
    <property type="component" value="Unassembled WGS sequence"/>
</dbReference>
<protein>
    <recommendedName>
        <fullName evidence="2">histidine kinase</fullName>
        <ecNumber evidence="2">2.7.13.3</ecNumber>
    </recommendedName>
</protein>
<evidence type="ECO:0000256" key="9">
    <source>
        <dbReference type="SAM" id="SignalP"/>
    </source>
</evidence>
<dbReference type="EC" id="2.7.13.3" evidence="2"/>
<evidence type="ECO:0000256" key="4">
    <source>
        <dbReference type="ARBA" id="ARBA00022679"/>
    </source>
</evidence>
<dbReference type="SUPFAM" id="SSF47384">
    <property type="entry name" value="Homodimeric domain of signal transducing histidine kinase"/>
    <property type="match status" value="1"/>
</dbReference>
<feature type="chain" id="PRO_5043885382" description="histidine kinase" evidence="9">
    <location>
        <begin position="32"/>
        <end position="1190"/>
    </location>
</feature>
<dbReference type="GO" id="GO:0005524">
    <property type="term" value="F:ATP binding"/>
    <property type="evidence" value="ECO:0007669"/>
    <property type="project" value="UniProtKB-KW"/>
</dbReference>
<dbReference type="AlphaFoldDB" id="A0AAU8I3Y6"/>
<evidence type="ECO:0000256" key="6">
    <source>
        <dbReference type="ARBA" id="ARBA00023012"/>
    </source>
</evidence>
<dbReference type="RefSeq" id="WP_242159443.1">
    <property type="nucleotide sequence ID" value="NZ_CP131914.1"/>
</dbReference>
<dbReference type="InterPro" id="IPR011006">
    <property type="entry name" value="CheY-like_superfamily"/>
</dbReference>
<dbReference type="SMART" id="SM00388">
    <property type="entry name" value="HisKA"/>
    <property type="match status" value="1"/>
</dbReference>
<dbReference type="Pfam" id="PF07494">
    <property type="entry name" value="Reg_prop"/>
    <property type="match status" value="1"/>
</dbReference>
<dbReference type="GO" id="GO:0000155">
    <property type="term" value="F:phosphorelay sensor kinase activity"/>
    <property type="evidence" value="ECO:0007669"/>
    <property type="project" value="InterPro"/>
</dbReference>
<dbReference type="SMART" id="SM00387">
    <property type="entry name" value="HATPase_c"/>
    <property type="match status" value="1"/>
</dbReference>
<keyword evidence="3 7" id="KW-0597">Phosphoprotein</keyword>
<dbReference type="Pfam" id="PF00072">
    <property type="entry name" value="Response_reg"/>
    <property type="match status" value="1"/>
</dbReference>
<feature type="domain" description="Histidine kinase" evidence="10">
    <location>
        <begin position="828"/>
        <end position="1047"/>
    </location>
</feature>
<sequence>MSPIPRSPRPWRRWGLLCLLALAGLCADACAGVPELPRFRVFSSEQGLPSSDISALQLDRDGYLWIASGDGLARYDGREFRVWRHDPADPASLRCNYVQDMHIDARDRIWVACEGGGLSVLGADRRGFRHFNMATQPAMRSDEVFAIASRGDAVFFGTYRGGLYRLGGDGRVQRIRAGDPAVDAMLDSAVLTLAFDDAGVLWVGTFKGLLRYDGQRVSAYRIDDGVPDKAQVITSITPLGDGLWFSGNTGLFRRDSAGRWLRADWVDALHRAVSAIAEDGAGGYWLGNGEGLWHKPADGPARRVDTGGAAVSGASVVEAVLRDREGGLWVPLPTRGLGYLRPDWRRLAVLGTAQGLPADQYVGLAPARAGGAWLLGSGASVFRLDTTNGALSAPHWANGAPSGRMLSVLDDPRGALWIGGSSTLLRGPLDGGNLQRWTRAAGEADAIPDGTLAWLQLDARQRLWIAAPGYGLQVRDGAGHVLQNIPGGQHGLAGTDIAAFAMAPDGVPWVAAERFQHWDEAAGQFRTPPELAGEKVQSFAFADARTLWLHRLSGLELWRYTGTHWQRSQRYAVADGLPATESSALVADPQGRAWLGMRRGLFRVDPRRTPAVRAFGTRDGLGSQELVRRGLLMTADGVLVAAAADGSVALLDTQQPDPVPVPLSLSMESVQVRRGPRLLTLPTRGDFTLRSDDRDLRVAVRLLSYIDPEHIVYRFRLPGYDRDWVSTGASGERTLPQLPDGAQVLEIQARTRNGAWSPTLRLPFRVQPPWWRSVWGIVGMLATAGLLLLVSLRAYRRRLGRQHAWELALHKQELAEQASLAKTRFLATLGHEVRTPLTGVLGMSELLLATPLDPKQRGYTESIRRAGTHLLHLVNDALDLARIEAGRLRLESQPFALQALIAEVVNLMAPLAQARGLRFDLHDAMPGPTTVEGDALRVRQILLNLLGNAIKFTNSGSVALTVAPAQDSHGLCIEVADTGPGIGAEQQARLFQRFEQGDGPRTAVRQGGSGLGLAISQELAMAMGGRIQVESRLGHGARFRVGLPLRWRPAQEPAVVVPAAAPRARTALRILLVEDEPTVAQVMVELLRGRGHKVVWAAHGLEALTEASQGSFDIGLLDLDLPALDGLALARQLRMLGYGFPLLAVTARSDGEAEAAARAAGFAGFVRKPVTGQMLEAAIDAVLDGAPPPL</sequence>
<evidence type="ECO:0000256" key="7">
    <source>
        <dbReference type="PROSITE-ProRule" id="PRU00169"/>
    </source>
</evidence>
<dbReference type="Gene3D" id="2.60.40.10">
    <property type="entry name" value="Immunoglobulins"/>
    <property type="match status" value="1"/>
</dbReference>
<keyword evidence="6" id="KW-0902">Two-component regulatory system</keyword>
<dbReference type="Gene3D" id="3.40.50.2300">
    <property type="match status" value="1"/>
</dbReference>
<dbReference type="CDD" id="cd16922">
    <property type="entry name" value="HATPase_EvgS-ArcB-TorS-like"/>
    <property type="match status" value="1"/>
</dbReference>
<keyword evidence="8" id="KW-0472">Membrane</keyword>
<dbReference type="InterPro" id="IPR036890">
    <property type="entry name" value="HATPase_C_sf"/>
</dbReference>
<dbReference type="PROSITE" id="PS50109">
    <property type="entry name" value="HIS_KIN"/>
    <property type="match status" value="1"/>
</dbReference>
<dbReference type="Pfam" id="PF07495">
    <property type="entry name" value="Y_Y_Y"/>
    <property type="match status" value="1"/>
</dbReference>
<reference evidence="12 14" key="1">
    <citation type="journal article" date="2022" name="Curr. Microbiol.">
        <title>Xanthomonas indica sp. nov., a Novel Member of Non-Pathogenic Xanthomonas Community from Healthy Rice Seeds.</title>
        <authorList>
            <person name="Rana R."/>
            <person name="Madhavan V.N."/>
            <person name="Saroha T."/>
            <person name="Bansal K."/>
            <person name="Kaur A."/>
            <person name="Sonti R.V."/>
            <person name="Patel H.K."/>
            <person name="Patil P.B."/>
        </authorList>
    </citation>
    <scope>NUCLEOTIDE SEQUENCE [LARGE SCALE GENOMIC DNA]</scope>
    <source>
        <strain evidence="12 14">PPL560</strain>
    </source>
</reference>
<dbReference type="Gene3D" id="1.10.287.130">
    <property type="match status" value="1"/>
</dbReference>
<dbReference type="SUPFAM" id="SSF52172">
    <property type="entry name" value="CheY-like"/>
    <property type="match status" value="1"/>
</dbReference>
<dbReference type="Gene3D" id="3.30.565.10">
    <property type="entry name" value="Histidine kinase-like ATPase, C-terminal domain"/>
    <property type="match status" value="1"/>
</dbReference>
<reference evidence="13" key="3">
    <citation type="submission" date="2023-08" db="EMBL/GenBank/DDBJ databases">
        <title>Complete genome sequence of Xanthomonas indica.</title>
        <authorList>
            <person name="Patil P.B."/>
            <person name="Rana R."/>
        </authorList>
    </citation>
    <scope>NUCLEOTIDE SEQUENCE</scope>
    <source>
        <strain evidence="13">PPL560</strain>
    </source>
</reference>
<evidence type="ECO:0000259" key="10">
    <source>
        <dbReference type="PROSITE" id="PS50109"/>
    </source>
</evidence>
<dbReference type="GO" id="GO:0005886">
    <property type="term" value="C:plasma membrane"/>
    <property type="evidence" value="ECO:0007669"/>
    <property type="project" value="TreeGrafter"/>
</dbReference>
<gene>
    <name evidence="12" type="ORF">L3V74_07725</name>
    <name evidence="13" type="ORF">Q7W82_16895</name>
</gene>
<dbReference type="InterPro" id="IPR011110">
    <property type="entry name" value="Reg_prop"/>
</dbReference>
<name>A0AAU8I3Y6_9XANT</name>
<evidence type="ECO:0000259" key="11">
    <source>
        <dbReference type="PROSITE" id="PS50110"/>
    </source>
</evidence>
<dbReference type="InterPro" id="IPR005467">
    <property type="entry name" value="His_kinase_dom"/>
</dbReference>
<dbReference type="PROSITE" id="PS50110">
    <property type="entry name" value="RESPONSE_REGULATORY"/>
    <property type="match status" value="1"/>
</dbReference>
<evidence type="ECO:0000256" key="5">
    <source>
        <dbReference type="ARBA" id="ARBA00022777"/>
    </source>
</evidence>
<dbReference type="PANTHER" id="PTHR43047:SF72">
    <property type="entry name" value="OSMOSENSING HISTIDINE PROTEIN KINASE SLN1"/>
    <property type="match status" value="1"/>
</dbReference>
<dbReference type="PRINTS" id="PR00344">
    <property type="entry name" value="BCTRLSENSOR"/>
</dbReference>
<keyword evidence="5" id="KW-0418">Kinase</keyword>
<proteinExistence type="predicted"/>
<dbReference type="SUPFAM" id="SSF63829">
    <property type="entry name" value="Calcium-dependent phosphotriesterase"/>
    <property type="match status" value="2"/>
</dbReference>
<dbReference type="SMART" id="SM00448">
    <property type="entry name" value="REC"/>
    <property type="match status" value="1"/>
</dbReference>
<feature type="transmembrane region" description="Helical" evidence="8">
    <location>
        <begin position="770"/>
        <end position="792"/>
    </location>
</feature>
<evidence type="ECO:0000256" key="1">
    <source>
        <dbReference type="ARBA" id="ARBA00000085"/>
    </source>
</evidence>
<evidence type="ECO:0000256" key="8">
    <source>
        <dbReference type="SAM" id="Phobius"/>
    </source>
</evidence>
<dbReference type="Gene3D" id="2.130.10.10">
    <property type="entry name" value="YVTN repeat-like/Quinoprotein amine dehydrogenase"/>
    <property type="match status" value="3"/>
</dbReference>
<feature type="modified residue" description="4-aspartylphosphate" evidence="7">
    <location>
        <position position="1118"/>
    </location>
</feature>
<dbReference type="InterPro" id="IPR011123">
    <property type="entry name" value="Y_Y_Y"/>
</dbReference>
<accession>A0AAU8I3Y6</accession>
<dbReference type="InterPro" id="IPR015943">
    <property type="entry name" value="WD40/YVTN_repeat-like_dom_sf"/>
</dbReference>
<evidence type="ECO:0000256" key="2">
    <source>
        <dbReference type="ARBA" id="ARBA00012438"/>
    </source>
</evidence>
<comment type="catalytic activity">
    <reaction evidence="1">
        <text>ATP + protein L-histidine = ADP + protein N-phospho-L-histidine.</text>
        <dbReference type="EC" id="2.7.13.3"/>
    </reaction>
</comment>
<keyword evidence="8" id="KW-1133">Transmembrane helix</keyword>
<keyword evidence="14" id="KW-1185">Reference proteome</keyword>
<dbReference type="InterPro" id="IPR036097">
    <property type="entry name" value="HisK_dim/P_sf"/>
</dbReference>
<dbReference type="InterPro" id="IPR013783">
    <property type="entry name" value="Ig-like_fold"/>
</dbReference>
<dbReference type="Pfam" id="PF00512">
    <property type="entry name" value="HisKA"/>
    <property type="match status" value="1"/>
</dbReference>
<keyword evidence="13" id="KW-0067">ATP-binding</keyword>
<dbReference type="Pfam" id="PF02518">
    <property type="entry name" value="HATPase_c"/>
    <property type="match status" value="1"/>
</dbReference>
<keyword evidence="8" id="KW-0812">Transmembrane</keyword>
<dbReference type="SUPFAM" id="SSF55874">
    <property type="entry name" value="ATPase domain of HSP90 chaperone/DNA topoisomerase II/histidine kinase"/>
    <property type="match status" value="1"/>
</dbReference>
<dbReference type="EMBL" id="CP131914">
    <property type="protein sequence ID" value="XCI79930.1"/>
    <property type="molecule type" value="Genomic_DNA"/>
</dbReference>
<dbReference type="FunFam" id="3.30.565.10:FF:000010">
    <property type="entry name" value="Sensor histidine kinase RcsC"/>
    <property type="match status" value="1"/>
</dbReference>